<reference evidence="7 8" key="1">
    <citation type="submission" date="2017-12" db="EMBL/GenBank/DDBJ databases">
        <authorList>
            <person name="Paulsen S."/>
            <person name="Gram L.K."/>
        </authorList>
    </citation>
    <scope>NUCLEOTIDE SEQUENCE [LARGE SCALE GENOMIC DNA]</scope>
    <source>
        <strain evidence="7 8">S1189</strain>
    </source>
</reference>
<dbReference type="PANTHER" id="PTHR45833">
    <property type="entry name" value="METHIONINE SYNTHASE"/>
    <property type="match status" value="1"/>
</dbReference>
<gene>
    <name evidence="7" type="ORF">CWB73_21240</name>
</gene>
<dbReference type="RefSeq" id="WP_171044076.1">
    <property type="nucleotide sequence ID" value="NZ_PNCM01000244.1"/>
</dbReference>
<keyword evidence="4" id="KW-0677">Repeat</keyword>
<proteinExistence type="inferred from homology"/>
<dbReference type="InterPro" id="IPR036594">
    <property type="entry name" value="Meth_synthase_dom"/>
</dbReference>
<dbReference type="AlphaFoldDB" id="A0A5S3YMY7"/>
<evidence type="ECO:0000256" key="3">
    <source>
        <dbReference type="ARBA" id="ARBA00022723"/>
    </source>
</evidence>
<dbReference type="GO" id="GO:0046872">
    <property type="term" value="F:metal ion binding"/>
    <property type="evidence" value="ECO:0007669"/>
    <property type="project" value="UniProtKB-KW"/>
</dbReference>
<sequence>RLVEIAPKYSGMAQAEKQEDLEWRSWPVEKRLEHALVKGITEFIDEDTEACRQQFDKPIQVIEGPLMDGMNVVGDLFGAGKMFLPQVVKSARVMKRAVAYLDPYIEAEK</sequence>
<organism evidence="7 8">
    <name type="scientific">Pseudoalteromonas phenolica</name>
    <dbReference type="NCBI Taxonomy" id="161398"/>
    <lineage>
        <taxon>Bacteria</taxon>
        <taxon>Pseudomonadati</taxon>
        <taxon>Pseudomonadota</taxon>
        <taxon>Gammaproteobacteria</taxon>
        <taxon>Alteromonadales</taxon>
        <taxon>Pseudoalteromonadaceae</taxon>
        <taxon>Pseudoalteromonas</taxon>
    </lineage>
</organism>
<comment type="similarity">
    <text evidence="1">Belongs to the vitamin-B12 dependent methionine synthase family.</text>
</comment>
<feature type="non-terminal residue" evidence="7">
    <location>
        <position position="1"/>
    </location>
</feature>
<reference evidence="8" key="2">
    <citation type="submission" date="2019-06" db="EMBL/GenBank/DDBJ databases">
        <title>Co-occurence of chitin degradation, pigmentation and bioactivity in marine Pseudoalteromonas.</title>
        <authorList>
            <person name="Sonnenschein E.C."/>
            <person name="Bech P.K."/>
        </authorList>
    </citation>
    <scope>NUCLEOTIDE SEQUENCE [LARGE SCALE GENOMIC DNA]</scope>
    <source>
        <strain evidence="8">S1189</strain>
    </source>
</reference>
<dbReference type="InterPro" id="IPR003759">
    <property type="entry name" value="Cbl-bd_cap"/>
</dbReference>
<dbReference type="FunFam" id="1.10.1240.10:FF:000001">
    <property type="entry name" value="Methionine synthase"/>
    <property type="match status" value="1"/>
</dbReference>
<dbReference type="GO" id="GO:0050667">
    <property type="term" value="P:homocysteine metabolic process"/>
    <property type="evidence" value="ECO:0007669"/>
    <property type="project" value="TreeGrafter"/>
</dbReference>
<accession>A0A5S3YMY7</accession>
<dbReference type="PROSITE" id="PS51337">
    <property type="entry name" value="B12_BINDING_NTER"/>
    <property type="match status" value="1"/>
</dbReference>
<evidence type="ECO:0000313" key="7">
    <source>
        <dbReference type="EMBL" id="TMP76825.1"/>
    </source>
</evidence>
<feature type="non-terminal residue" evidence="7">
    <location>
        <position position="109"/>
    </location>
</feature>
<evidence type="ECO:0000256" key="5">
    <source>
        <dbReference type="ARBA" id="ARBA00023285"/>
    </source>
</evidence>
<dbReference type="GO" id="GO:0005829">
    <property type="term" value="C:cytosol"/>
    <property type="evidence" value="ECO:0007669"/>
    <property type="project" value="TreeGrafter"/>
</dbReference>
<dbReference type="EMBL" id="PNCM01000244">
    <property type="protein sequence ID" value="TMP76825.1"/>
    <property type="molecule type" value="Genomic_DNA"/>
</dbReference>
<evidence type="ECO:0000256" key="4">
    <source>
        <dbReference type="ARBA" id="ARBA00022737"/>
    </source>
</evidence>
<evidence type="ECO:0000256" key="1">
    <source>
        <dbReference type="ARBA" id="ARBA00010398"/>
    </source>
</evidence>
<dbReference type="GO" id="GO:0008705">
    <property type="term" value="F:methionine synthase activity"/>
    <property type="evidence" value="ECO:0007669"/>
    <property type="project" value="TreeGrafter"/>
</dbReference>
<keyword evidence="2" id="KW-0949">S-adenosyl-L-methionine</keyword>
<protein>
    <submittedName>
        <fullName evidence="7">Methionine synthase</fullName>
    </submittedName>
</protein>
<dbReference type="SUPFAM" id="SSF47644">
    <property type="entry name" value="Methionine synthase domain"/>
    <property type="match status" value="1"/>
</dbReference>
<dbReference type="Gene3D" id="1.10.1240.10">
    <property type="entry name" value="Methionine synthase domain"/>
    <property type="match status" value="1"/>
</dbReference>
<dbReference type="SMART" id="SM01018">
    <property type="entry name" value="B12-binding_2"/>
    <property type="match status" value="1"/>
</dbReference>
<dbReference type="Pfam" id="PF02607">
    <property type="entry name" value="B12-binding_2"/>
    <property type="match status" value="1"/>
</dbReference>
<dbReference type="Proteomes" id="UP000307362">
    <property type="component" value="Unassembled WGS sequence"/>
</dbReference>
<dbReference type="GO" id="GO:0046653">
    <property type="term" value="P:tetrahydrofolate metabolic process"/>
    <property type="evidence" value="ECO:0007669"/>
    <property type="project" value="TreeGrafter"/>
</dbReference>
<name>A0A5S3YMY7_9GAMM</name>
<evidence type="ECO:0000313" key="8">
    <source>
        <dbReference type="Proteomes" id="UP000307362"/>
    </source>
</evidence>
<keyword evidence="3" id="KW-0479">Metal-binding</keyword>
<dbReference type="InterPro" id="IPR050554">
    <property type="entry name" value="Met_Synthase/Corrinoid"/>
</dbReference>
<dbReference type="PANTHER" id="PTHR45833:SF1">
    <property type="entry name" value="METHIONINE SYNTHASE"/>
    <property type="match status" value="1"/>
</dbReference>
<comment type="caution">
    <text evidence="7">The sequence shown here is derived from an EMBL/GenBank/DDBJ whole genome shotgun (WGS) entry which is preliminary data.</text>
</comment>
<evidence type="ECO:0000259" key="6">
    <source>
        <dbReference type="PROSITE" id="PS51337"/>
    </source>
</evidence>
<feature type="domain" description="B12-binding N-terminal" evidence="6">
    <location>
        <begin position="19"/>
        <end position="109"/>
    </location>
</feature>
<keyword evidence="5" id="KW-0170">Cobalt</keyword>
<evidence type="ECO:0000256" key="2">
    <source>
        <dbReference type="ARBA" id="ARBA00022691"/>
    </source>
</evidence>